<evidence type="ECO:0000313" key="3">
    <source>
        <dbReference type="Proteomes" id="UP000218598"/>
    </source>
</evidence>
<dbReference type="OrthoDB" id="4393730at2"/>
<name>A0A2A3YJN1_9MICO</name>
<dbReference type="AlphaFoldDB" id="A0A2A3YJN1"/>
<keyword evidence="3" id="KW-1185">Reference proteome</keyword>
<dbReference type="InterPro" id="IPR006311">
    <property type="entry name" value="TAT_signal"/>
</dbReference>
<reference evidence="2 3" key="1">
    <citation type="journal article" date="2017" name="Elife">
        <title>Extensive horizontal gene transfer in cheese-associated bacteria.</title>
        <authorList>
            <person name="Bonham K.S."/>
            <person name="Wolfe B.E."/>
            <person name="Dutton R.J."/>
        </authorList>
    </citation>
    <scope>NUCLEOTIDE SEQUENCE [LARGE SCALE GENOMIC DNA]</scope>
    <source>
        <strain evidence="2 3">341_9</strain>
    </source>
</reference>
<evidence type="ECO:0000313" key="2">
    <source>
        <dbReference type="EMBL" id="PCC39520.1"/>
    </source>
</evidence>
<evidence type="ECO:0000256" key="1">
    <source>
        <dbReference type="SAM" id="MobiDB-lite"/>
    </source>
</evidence>
<dbReference type="InterPro" id="IPR050490">
    <property type="entry name" value="Bact_solute-bd_prot1"/>
</dbReference>
<organism evidence="2 3">
    <name type="scientific">Brachybacterium alimentarium</name>
    <dbReference type="NCBI Taxonomy" id="47845"/>
    <lineage>
        <taxon>Bacteria</taxon>
        <taxon>Bacillati</taxon>
        <taxon>Actinomycetota</taxon>
        <taxon>Actinomycetes</taxon>
        <taxon>Micrococcales</taxon>
        <taxon>Dermabacteraceae</taxon>
        <taxon>Brachybacterium</taxon>
    </lineage>
</organism>
<accession>A0A2A3YJN1</accession>
<dbReference type="InterPro" id="IPR006059">
    <property type="entry name" value="SBP"/>
</dbReference>
<feature type="region of interest" description="Disordered" evidence="1">
    <location>
        <begin position="1"/>
        <end position="33"/>
    </location>
</feature>
<proteinExistence type="predicted"/>
<sequence>MTLGSSRAGALGPRPAAPGAHPGSGPRGGPAVGRRTLMQGAGALAALGGLGALSGCAGTAARAADDIAFWHLLSGPDGVTMGEMLDGYMATDGAPTVTQTVLAWGAPYYTKLAMASAGGRAPDLAIMHAARVPGYAPGGLLDEWDLDLFGEFGVAKEDFPELIWEKMVVDGKLTAIALDSHPFVLYYNTDIAEAAGVLGSDGLLLPTDNPEDFRELALELGAKAPSGYGLSWGYLGDGSNQWRMFSTYYSQLGGTIDLPIGGKMEYQEEIVIQAIEWILSLIDGEVGNPGHDGGTAISEFATGGSGAFYGGVWESGSYRNEGVPFDMTMVPGVFGEPVAYADSHAFVLPHQMTPDEDRRRNVHAAVAYLLKNSITWAGAGHIPAYSPVIEDPAYADLVPQSHYADAVDHLVYDPPAWFTGSGSDFHTYFGNDMQNVWARRTDPLEGWNAFVARINALLLKPTPM</sequence>
<dbReference type="Gene3D" id="3.40.190.10">
    <property type="entry name" value="Periplasmic binding protein-like II"/>
    <property type="match status" value="1"/>
</dbReference>
<dbReference type="PANTHER" id="PTHR43649:SF14">
    <property type="entry name" value="BLR3389 PROTEIN"/>
    <property type="match status" value="1"/>
</dbReference>
<dbReference type="EMBL" id="NRGR01000015">
    <property type="protein sequence ID" value="PCC39520.1"/>
    <property type="molecule type" value="Genomic_DNA"/>
</dbReference>
<dbReference type="Pfam" id="PF01547">
    <property type="entry name" value="SBP_bac_1"/>
    <property type="match status" value="1"/>
</dbReference>
<dbReference type="PROSITE" id="PS51318">
    <property type="entry name" value="TAT"/>
    <property type="match status" value="1"/>
</dbReference>
<comment type="caution">
    <text evidence="2">The sequence shown here is derived from an EMBL/GenBank/DDBJ whole genome shotgun (WGS) entry which is preliminary data.</text>
</comment>
<dbReference type="PANTHER" id="PTHR43649">
    <property type="entry name" value="ARABINOSE-BINDING PROTEIN-RELATED"/>
    <property type="match status" value="1"/>
</dbReference>
<dbReference type="Proteomes" id="UP000218598">
    <property type="component" value="Unassembled WGS sequence"/>
</dbReference>
<protein>
    <submittedName>
        <fullName evidence="2">Carbohydrate-binding protein</fullName>
    </submittedName>
</protein>
<dbReference type="SUPFAM" id="SSF53850">
    <property type="entry name" value="Periplasmic binding protein-like II"/>
    <property type="match status" value="1"/>
</dbReference>
<gene>
    <name evidence="2" type="ORF">CIK66_09475</name>
</gene>
<feature type="compositionally biased region" description="Low complexity" evidence="1">
    <location>
        <begin position="7"/>
        <end position="24"/>
    </location>
</feature>